<feature type="region of interest" description="Disordered" evidence="1">
    <location>
        <begin position="79"/>
        <end position="117"/>
    </location>
</feature>
<feature type="compositionally biased region" description="Polar residues" evidence="1">
    <location>
        <begin position="82"/>
        <end position="94"/>
    </location>
</feature>
<name>A0AAD4RWF9_9MAGN</name>
<sequence>MVSMTMMALAPPVTGAITSRNRSAFLPTTTRTTSTTTTYATKGTSSAKPAAEKGFWETFFTGITKEEQLYETSPILKKFDDSNGSAVSSKTTKGTVAPPPPKKSGGFGGFGDLFAKK</sequence>
<dbReference type="AlphaFoldDB" id="A0AAD4RWF9"/>
<evidence type="ECO:0000256" key="1">
    <source>
        <dbReference type="SAM" id="MobiDB-lite"/>
    </source>
</evidence>
<dbReference type="PANTHER" id="PTHR36370:SF1">
    <property type="entry name" value="THYLAKOID SOLUBLE PHOSPHOPROTEIN"/>
    <property type="match status" value="1"/>
</dbReference>
<evidence type="ECO:0000313" key="3">
    <source>
        <dbReference type="Proteomes" id="UP001202328"/>
    </source>
</evidence>
<dbReference type="EMBL" id="JAJJMB010017633">
    <property type="protein sequence ID" value="KAI3836942.1"/>
    <property type="molecule type" value="Genomic_DNA"/>
</dbReference>
<dbReference type="PANTHER" id="PTHR36370">
    <property type="entry name" value="THYLAKOID SOLUBLE PHOSPHOPROTEIN"/>
    <property type="match status" value="1"/>
</dbReference>
<dbReference type="GO" id="GO:0009507">
    <property type="term" value="C:chloroplast"/>
    <property type="evidence" value="ECO:0007669"/>
    <property type="project" value="TreeGrafter"/>
</dbReference>
<gene>
    <name evidence="2" type="ORF">MKW98_005275</name>
</gene>
<evidence type="ECO:0000313" key="2">
    <source>
        <dbReference type="EMBL" id="KAI3836942.1"/>
    </source>
</evidence>
<proteinExistence type="predicted"/>
<feature type="region of interest" description="Disordered" evidence="1">
    <location>
        <begin position="20"/>
        <end position="45"/>
    </location>
</feature>
<dbReference type="Pfam" id="PF11493">
    <property type="entry name" value="TSP9"/>
    <property type="match status" value="1"/>
</dbReference>
<dbReference type="InterPro" id="IPR037244">
    <property type="entry name" value="TSP9_sf"/>
</dbReference>
<keyword evidence="3" id="KW-1185">Reference proteome</keyword>
<feature type="compositionally biased region" description="Low complexity" evidence="1">
    <location>
        <begin position="28"/>
        <end position="45"/>
    </location>
</feature>
<dbReference type="InterPro" id="IPR021584">
    <property type="entry name" value="TSP9"/>
</dbReference>
<protein>
    <recommendedName>
        <fullName evidence="4">Thylakoid soluble phosphoprotein TSP9</fullName>
    </recommendedName>
</protein>
<dbReference type="SUPFAM" id="SSF144256">
    <property type="entry name" value="TSP9-like"/>
    <property type="match status" value="1"/>
</dbReference>
<accession>A0AAD4RWF9</accession>
<comment type="caution">
    <text evidence="2">The sequence shown here is derived from an EMBL/GenBank/DDBJ whole genome shotgun (WGS) entry which is preliminary data.</text>
</comment>
<organism evidence="2 3">
    <name type="scientific">Papaver atlanticum</name>
    <dbReference type="NCBI Taxonomy" id="357466"/>
    <lineage>
        <taxon>Eukaryota</taxon>
        <taxon>Viridiplantae</taxon>
        <taxon>Streptophyta</taxon>
        <taxon>Embryophyta</taxon>
        <taxon>Tracheophyta</taxon>
        <taxon>Spermatophyta</taxon>
        <taxon>Magnoliopsida</taxon>
        <taxon>Ranunculales</taxon>
        <taxon>Papaveraceae</taxon>
        <taxon>Papaveroideae</taxon>
        <taxon>Papaver</taxon>
    </lineage>
</organism>
<reference evidence="2" key="1">
    <citation type="submission" date="2022-04" db="EMBL/GenBank/DDBJ databases">
        <title>A functionally conserved STORR gene fusion in Papaver species that diverged 16.8 million years ago.</title>
        <authorList>
            <person name="Catania T."/>
        </authorList>
    </citation>
    <scope>NUCLEOTIDE SEQUENCE</scope>
    <source>
        <strain evidence="2">S-188037</strain>
    </source>
</reference>
<dbReference type="Proteomes" id="UP001202328">
    <property type="component" value="Unassembled WGS sequence"/>
</dbReference>
<evidence type="ECO:0008006" key="4">
    <source>
        <dbReference type="Google" id="ProtNLM"/>
    </source>
</evidence>